<organism evidence="4 5">
    <name type="scientific">Thiobaca trueperi</name>
    <dbReference type="NCBI Taxonomy" id="127458"/>
    <lineage>
        <taxon>Bacteria</taxon>
        <taxon>Pseudomonadati</taxon>
        <taxon>Pseudomonadota</taxon>
        <taxon>Gammaproteobacteria</taxon>
        <taxon>Chromatiales</taxon>
        <taxon>Chromatiaceae</taxon>
        <taxon>Thiobaca</taxon>
    </lineage>
</organism>
<feature type="region of interest" description="Disordered" evidence="1">
    <location>
        <begin position="201"/>
        <end position="302"/>
    </location>
</feature>
<proteinExistence type="predicted"/>
<feature type="compositionally biased region" description="Polar residues" evidence="1">
    <location>
        <begin position="282"/>
        <end position="296"/>
    </location>
</feature>
<feature type="compositionally biased region" description="Polar residues" evidence="1">
    <location>
        <begin position="1"/>
        <end position="13"/>
    </location>
</feature>
<accession>A0A4R3MW58</accession>
<dbReference type="AlphaFoldDB" id="A0A4R3MW58"/>
<sequence length="405" mass="43203">MANNTDMTPTSPLDASAPNLTPPTGAAEATNTAPADAALADTDATRGSPDFQICPATQGNLMAQVVAELARQKSALQSAESALIERIGDVDDDRRCADMRLQRAWQTQYGEMSVRVKRQGWFGAAALLVCGVVIGVILALFHVRFNAAQQDMREEIAQLRIALEQQRAPSSDQLNQEKLIHESLSRLSASIQAISASLATLDRPPEPAPAAIPADPSQIGEQSGPTETTVNQVADEDGLTTAGDAIGMTPATADPPPATAVTESPAPSTPPAEAPLIDTPDPEQTATNDQNDQAVGTNAGPVPTPQRILVGDQPYALQLIGFHSLDALQTFLDRFDLSSRVIYYREETYRGRPWFALIYSLHADREAAMAAIASLPAGLSGLDVWVRRLDPETPLVVLNRAQSDM</sequence>
<evidence type="ECO:0000256" key="2">
    <source>
        <dbReference type="SAM" id="Phobius"/>
    </source>
</evidence>
<keyword evidence="2" id="KW-0472">Membrane</keyword>
<protein>
    <submittedName>
        <fullName evidence="4">DamX protein</fullName>
    </submittedName>
</protein>
<keyword evidence="2" id="KW-1133">Transmembrane helix</keyword>
<dbReference type="PROSITE" id="PS51724">
    <property type="entry name" value="SPOR"/>
    <property type="match status" value="1"/>
</dbReference>
<keyword evidence="5" id="KW-1185">Reference proteome</keyword>
<evidence type="ECO:0000313" key="4">
    <source>
        <dbReference type="EMBL" id="TCT18973.1"/>
    </source>
</evidence>
<name>A0A4R3MW58_9GAMM</name>
<feature type="transmembrane region" description="Helical" evidence="2">
    <location>
        <begin position="121"/>
        <end position="143"/>
    </location>
</feature>
<gene>
    <name evidence="4" type="ORF">EDC35_11020</name>
</gene>
<reference evidence="4 5" key="1">
    <citation type="submission" date="2019-03" db="EMBL/GenBank/DDBJ databases">
        <title>Genomic Encyclopedia of Type Strains, Phase IV (KMG-IV): sequencing the most valuable type-strain genomes for metagenomic binning, comparative biology and taxonomic classification.</title>
        <authorList>
            <person name="Goeker M."/>
        </authorList>
    </citation>
    <scope>NUCLEOTIDE SEQUENCE [LARGE SCALE GENOMIC DNA]</scope>
    <source>
        <strain evidence="4 5">DSM 13587</strain>
    </source>
</reference>
<dbReference type="Proteomes" id="UP000295717">
    <property type="component" value="Unassembled WGS sequence"/>
</dbReference>
<dbReference type="GO" id="GO:0042834">
    <property type="term" value="F:peptidoglycan binding"/>
    <property type="evidence" value="ECO:0007669"/>
    <property type="project" value="InterPro"/>
</dbReference>
<evidence type="ECO:0000256" key="1">
    <source>
        <dbReference type="SAM" id="MobiDB-lite"/>
    </source>
</evidence>
<dbReference type="Gene3D" id="3.30.70.1070">
    <property type="entry name" value="Sporulation related repeat"/>
    <property type="match status" value="1"/>
</dbReference>
<comment type="caution">
    <text evidence="4">The sequence shown here is derived from an EMBL/GenBank/DDBJ whole genome shotgun (WGS) entry which is preliminary data.</text>
</comment>
<evidence type="ECO:0000259" key="3">
    <source>
        <dbReference type="PROSITE" id="PS51724"/>
    </source>
</evidence>
<keyword evidence="2" id="KW-0812">Transmembrane</keyword>
<evidence type="ECO:0000313" key="5">
    <source>
        <dbReference type="Proteomes" id="UP000295717"/>
    </source>
</evidence>
<dbReference type="InterPro" id="IPR007730">
    <property type="entry name" value="SPOR-like_dom"/>
</dbReference>
<dbReference type="InterPro" id="IPR036680">
    <property type="entry name" value="SPOR-like_sf"/>
</dbReference>
<feature type="domain" description="SPOR" evidence="3">
    <location>
        <begin position="309"/>
        <end position="389"/>
    </location>
</feature>
<feature type="compositionally biased region" description="Polar residues" evidence="1">
    <location>
        <begin position="219"/>
        <end position="232"/>
    </location>
</feature>
<feature type="compositionally biased region" description="Low complexity" evidence="1">
    <location>
        <begin position="22"/>
        <end position="35"/>
    </location>
</feature>
<dbReference type="EMBL" id="SMAO01000010">
    <property type="protein sequence ID" value="TCT18973.1"/>
    <property type="molecule type" value="Genomic_DNA"/>
</dbReference>
<feature type="region of interest" description="Disordered" evidence="1">
    <location>
        <begin position="1"/>
        <end position="35"/>
    </location>
</feature>